<feature type="transmembrane region" description="Helical" evidence="10">
    <location>
        <begin position="316"/>
        <end position="338"/>
    </location>
</feature>
<dbReference type="InterPro" id="IPR004117">
    <property type="entry name" value="7tm6_olfct_rcpt"/>
</dbReference>
<feature type="transmembrane region" description="Helical" evidence="10">
    <location>
        <begin position="287"/>
        <end position="310"/>
    </location>
</feature>
<organism evidence="11">
    <name type="scientific">Heortia vitessoides</name>
    <dbReference type="NCBI Taxonomy" id="1557813"/>
    <lineage>
        <taxon>Eukaryota</taxon>
        <taxon>Metazoa</taxon>
        <taxon>Ecdysozoa</taxon>
        <taxon>Arthropoda</taxon>
        <taxon>Hexapoda</taxon>
        <taxon>Insecta</taxon>
        <taxon>Pterygota</taxon>
        <taxon>Neoptera</taxon>
        <taxon>Endopterygota</taxon>
        <taxon>Lepidoptera</taxon>
        <taxon>Glossata</taxon>
        <taxon>Ditrysia</taxon>
        <taxon>Pyraloidea</taxon>
        <taxon>Crambidae</taxon>
        <taxon>Heortia</taxon>
    </lineage>
</organism>
<comment type="subcellular location">
    <subcellularLocation>
        <location evidence="1 10">Cell membrane</location>
        <topology evidence="1 10">Multi-pass membrane protein</topology>
    </subcellularLocation>
</comment>
<accession>A0A978W727</accession>
<protein>
    <recommendedName>
        <fullName evidence="10">Odorant receptor</fullName>
    </recommendedName>
</protein>
<dbReference type="PANTHER" id="PTHR21137">
    <property type="entry name" value="ODORANT RECEPTOR"/>
    <property type="match status" value="1"/>
</dbReference>
<keyword evidence="4 10" id="KW-0812">Transmembrane</keyword>
<evidence type="ECO:0000256" key="4">
    <source>
        <dbReference type="ARBA" id="ARBA00022692"/>
    </source>
</evidence>
<dbReference type="GO" id="GO:0004984">
    <property type="term" value="F:olfactory receptor activity"/>
    <property type="evidence" value="ECO:0007669"/>
    <property type="project" value="InterPro"/>
</dbReference>
<keyword evidence="7 10" id="KW-0472">Membrane</keyword>
<evidence type="ECO:0000256" key="3">
    <source>
        <dbReference type="ARBA" id="ARBA00022606"/>
    </source>
</evidence>
<keyword evidence="5 10" id="KW-0552">Olfaction</keyword>
<comment type="caution">
    <text evidence="10">Lacks conserved residue(s) required for the propagation of feature annotation.</text>
</comment>
<keyword evidence="9 10" id="KW-0807">Transducer</keyword>
<evidence type="ECO:0000256" key="10">
    <source>
        <dbReference type="RuleBase" id="RU351113"/>
    </source>
</evidence>
<dbReference type="AlphaFoldDB" id="A0A978W727"/>
<feature type="transmembrane region" description="Helical" evidence="10">
    <location>
        <begin position="153"/>
        <end position="178"/>
    </location>
</feature>
<dbReference type="PANTHER" id="PTHR21137:SF35">
    <property type="entry name" value="ODORANT RECEPTOR 19A-RELATED"/>
    <property type="match status" value="1"/>
</dbReference>
<evidence type="ECO:0000256" key="7">
    <source>
        <dbReference type="ARBA" id="ARBA00023136"/>
    </source>
</evidence>
<dbReference type="GO" id="GO:0005886">
    <property type="term" value="C:plasma membrane"/>
    <property type="evidence" value="ECO:0007669"/>
    <property type="project" value="UniProtKB-SubCell"/>
</dbReference>
<reference evidence="11" key="2">
    <citation type="submission" date="2021-03" db="EMBL/GenBank/DDBJ databases">
        <authorList>
            <person name="Li z."/>
        </authorList>
    </citation>
    <scope>NUCLEOTIDE SEQUENCE</scope>
    <source>
        <strain evidence="11">ZC1996030</strain>
        <tissue evidence="11">Antennae and mouthparts</tissue>
    </source>
</reference>
<keyword evidence="2" id="KW-1003">Cell membrane</keyword>
<evidence type="ECO:0000256" key="1">
    <source>
        <dbReference type="ARBA" id="ARBA00004651"/>
    </source>
</evidence>
<dbReference type="GO" id="GO:0007165">
    <property type="term" value="P:signal transduction"/>
    <property type="evidence" value="ECO:0007669"/>
    <property type="project" value="UniProtKB-KW"/>
</dbReference>
<dbReference type="Pfam" id="PF02949">
    <property type="entry name" value="7tm_6"/>
    <property type="match status" value="1"/>
</dbReference>
<comment type="similarity">
    <text evidence="10">Belongs to the insect chemoreceptor superfamily. Heteromeric odorant receptor channel (TC 1.A.69) family.</text>
</comment>
<proteinExistence type="evidence at transcript level"/>
<evidence type="ECO:0000256" key="2">
    <source>
        <dbReference type="ARBA" id="ARBA00022475"/>
    </source>
</evidence>
<feature type="transmembrane region" description="Helical" evidence="10">
    <location>
        <begin position="89"/>
        <end position="110"/>
    </location>
</feature>
<evidence type="ECO:0000256" key="9">
    <source>
        <dbReference type="ARBA" id="ARBA00023224"/>
    </source>
</evidence>
<evidence type="ECO:0000256" key="6">
    <source>
        <dbReference type="ARBA" id="ARBA00022989"/>
    </source>
</evidence>
<keyword evidence="3 10" id="KW-0716">Sensory transduction</keyword>
<evidence type="ECO:0000256" key="5">
    <source>
        <dbReference type="ARBA" id="ARBA00022725"/>
    </source>
</evidence>
<dbReference type="EMBL" id="MW717318">
    <property type="protein sequence ID" value="UVB79124.1"/>
    <property type="molecule type" value="mRNA"/>
</dbReference>
<keyword evidence="8 10" id="KW-0675">Receptor</keyword>
<sequence>MEQFGKHIRSEGEIDRSAAAPPRHFEPFKKTYPYVAFAMFINNMYPNPATEKRRIIAIPLTWLVISPCYIIICIDIYHCWQVNDIDKVFAHTIIIGPFTATFLKMALIFYKRREARRILDEINQDHSVCNNLTSEYQTILGKWIKFMQFYEKFWNACSFIGSFCFHFMAIGMMIYSALFTEKFTKYMVHDINLPFGEPEKRLEFPYFEFFFIQTTLIGCIYYANFTGYDGFLVLSIIHSCSKIELCAQALVDAVKVEDDRLRIKQLGYVIMEQNRLYRYVELVTDTFQGWLSTIATCMVVHLCTCAYHLSKNSFDVHFMAATGSSCFYVFTLCASAGIMKETAAKLSSDLYCCGWEHVTDVRVRKMVQFMIARAQIPLKIMAMGLYDFDVELFTRMMKMAYTMFTLLQQTN</sequence>
<name>A0A978W727_9NEOP</name>
<feature type="transmembrane region" description="Helical" evidence="10">
    <location>
        <begin position="55"/>
        <end position="77"/>
    </location>
</feature>
<reference evidence="11" key="1">
    <citation type="journal article" date="2021" name="Zhi Wu Bao Hu">
        <title>Identification and Analysis of Chemosensory Gene of Yellow Leaf Borer.</title>
        <authorList>
            <person name="Li Z."/>
            <person name="Liu L."/>
            <person name="Yang B."/>
            <person name="Yan S."/>
            <person name="Wang G."/>
        </authorList>
    </citation>
    <scope>NUCLEOTIDE SEQUENCE</scope>
    <source>
        <strain evidence="11">ZC1996030</strain>
        <tissue evidence="11">Antennae and mouthparts</tissue>
    </source>
</reference>
<evidence type="ECO:0000256" key="8">
    <source>
        <dbReference type="ARBA" id="ARBA00023170"/>
    </source>
</evidence>
<feature type="transmembrane region" description="Helical" evidence="10">
    <location>
        <begin position="204"/>
        <end position="223"/>
    </location>
</feature>
<dbReference type="GO" id="GO:0005549">
    <property type="term" value="F:odorant binding"/>
    <property type="evidence" value="ECO:0007669"/>
    <property type="project" value="InterPro"/>
</dbReference>
<evidence type="ECO:0000313" key="11">
    <source>
        <dbReference type="EMBL" id="UVB79124.1"/>
    </source>
</evidence>
<keyword evidence="6 10" id="KW-1133">Transmembrane helix</keyword>